<protein>
    <recommendedName>
        <fullName evidence="3">N-acetyltransferase domain-containing protein</fullName>
    </recommendedName>
</protein>
<dbReference type="EMBL" id="CP017717">
    <property type="protein sequence ID" value="AQZ66650.1"/>
    <property type="molecule type" value="Genomic_DNA"/>
</dbReference>
<evidence type="ECO:0000313" key="4">
    <source>
        <dbReference type="EMBL" id="AQZ66650.1"/>
    </source>
</evidence>
<dbReference type="AlphaFoldDB" id="A0A1V0A8W9"/>
<keyword evidence="5" id="KW-1185">Reference proteome</keyword>
<dbReference type="InterPro" id="IPR050832">
    <property type="entry name" value="Bact_Acetyltransf"/>
</dbReference>
<evidence type="ECO:0000259" key="3">
    <source>
        <dbReference type="PROSITE" id="PS51186"/>
    </source>
</evidence>
<keyword evidence="2" id="KW-0012">Acyltransferase</keyword>
<reference evidence="5" key="1">
    <citation type="journal article" date="2017" name="Med. Chem. Commun.">
        <title>Nonomuraea sp. ATCC 55076 harbours the largest actinomycete chromosome to date and the kistamicin biosynthetic gene cluster.</title>
        <authorList>
            <person name="Nazari B."/>
            <person name="Forneris C.C."/>
            <person name="Gibson M.I."/>
            <person name="Moon K."/>
            <person name="Schramma K.R."/>
            <person name="Seyedsayamdost M.R."/>
        </authorList>
    </citation>
    <scope>NUCLEOTIDE SEQUENCE [LARGE SCALE GENOMIC DNA]</scope>
    <source>
        <strain evidence="5">ATCC 55076</strain>
    </source>
</reference>
<sequence>MDDPIKEHATRVYAADPLLAGQDELTARRGEDLLEVAGGIGLAAVERLDPGTLQSCWSPLVVHRLRARVAGPDPEAALGALLDQWLAMPRGDEPEQALSVVWPSRDTAPVRALAVRGFAPITSLAVRRLRPGPAPDSGLAIRPARADDVETLSPMYERLVAYDAQFGWVTVREATGRCLRESLESEMLPLDWCWLAEVDGAVAGLVIVQPPSRSTWISHVVNEEPAAYLGTMYVEPSVRGRGVGAALADVAHQQAAAQGAPVMLLHHALPNPLSTPFWARRGYRPLMTQWIRHLR</sequence>
<dbReference type="PANTHER" id="PTHR43877">
    <property type="entry name" value="AMINOALKYLPHOSPHONATE N-ACETYLTRANSFERASE-RELATED-RELATED"/>
    <property type="match status" value="1"/>
</dbReference>
<dbReference type="OrthoDB" id="149709at2"/>
<dbReference type="Gene3D" id="3.40.630.30">
    <property type="match status" value="1"/>
</dbReference>
<dbReference type="SUPFAM" id="SSF55729">
    <property type="entry name" value="Acyl-CoA N-acyltransferases (Nat)"/>
    <property type="match status" value="1"/>
</dbReference>
<accession>A0A1V0A8W9</accession>
<dbReference type="STRING" id="1909395.BKM31_39045"/>
<name>A0A1V0A8W9_9ACTN</name>
<proteinExistence type="predicted"/>
<evidence type="ECO:0000256" key="2">
    <source>
        <dbReference type="ARBA" id="ARBA00023315"/>
    </source>
</evidence>
<evidence type="ECO:0000256" key="1">
    <source>
        <dbReference type="ARBA" id="ARBA00022679"/>
    </source>
</evidence>
<dbReference type="RefSeq" id="WP_080042931.1">
    <property type="nucleotide sequence ID" value="NZ_CP017717.1"/>
</dbReference>
<dbReference type="InterPro" id="IPR016181">
    <property type="entry name" value="Acyl_CoA_acyltransferase"/>
</dbReference>
<dbReference type="CDD" id="cd04301">
    <property type="entry name" value="NAT_SF"/>
    <property type="match status" value="1"/>
</dbReference>
<keyword evidence="1" id="KW-0808">Transferase</keyword>
<dbReference type="Pfam" id="PF00583">
    <property type="entry name" value="Acetyltransf_1"/>
    <property type="match status" value="1"/>
</dbReference>
<gene>
    <name evidence="4" type="ORF">BKM31_39045</name>
</gene>
<dbReference type="InterPro" id="IPR000182">
    <property type="entry name" value="GNAT_dom"/>
</dbReference>
<dbReference type="PANTHER" id="PTHR43877:SF1">
    <property type="entry name" value="ACETYLTRANSFERASE"/>
    <property type="match status" value="1"/>
</dbReference>
<dbReference type="KEGG" id="noa:BKM31_39045"/>
<evidence type="ECO:0000313" key="5">
    <source>
        <dbReference type="Proteomes" id="UP000190797"/>
    </source>
</evidence>
<organism evidence="4 5">
    <name type="scientific">[Actinomadura] parvosata subsp. kistnae</name>
    <dbReference type="NCBI Taxonomy" id="1909395"/>
    <lineage>
        <taxon>Bacteria</taxon>
        <taxon>Bacillati</taxon>
        <taxon>Actinomycetota</taxon>
        <taxon>Actinomycetes</taxon>
        <taxon>Streptosporangiales</taxon>
        <taxon>Streptosporangiaceae</taxon>
        <taxon>Nonomuraea</taxon>
    </lineage>
</organism>
<feature type="domain" description="N-acetyltransferase" evidence="3">
    <location>
        <begin position="139"/>
        <end position="295"/>
    </location>
</feature>
<dbReference type="Proteomes" id="UP000190797">
    <property type="component" value="Chromosome"/>
</dbReference>
<dbReference type="GO" id="GO:0016747">
    <property type="term" value="F:acyltransferase activity, transferring groups other than amino-acyl groups"/>
    <property type="evidence" value="ECO:0007669"/>
    <property type="project" value="InterPro"/>
</dbReference>
<dbReference type="PROSITE" id="PS51186">
    <property type="entry name" value="GNAT"/>
    <property type="match status" value="1"/>
</dbReference>